<evidence type="ECO:0000256" key="2">
    <source>
        <dbReference type="SAM" id="MobiDB-lite"/>
    </source>
</evidence>
<feature type="compositionally biased region" description="Basic and acidic residues" evidence="2">
    <location>
        <begin position="157"/>
        <end position="169"/>
    </location>
</feature>
<name>A0A7S1ZP70_9STRA</name>
<feature type="compositionally biased region" description="Polar residues" evidence="2">
    <location>
        <begin position="422"/>
        <end position="433"/>
    </location>
</feature>
<dbReference type="EMBL" id="HBGN01028336">
    <property type="protein sequence ID" value="CAD9344305.1"/>
    <property type="molecule type" value="Transcribed_RNA"/>
</dbReference>
<feature type="compositionally biased region" description="Basic and acidic residues" evidence="2">
    <location>
        <begin position="1095"/>
        <end position="1105"/>
    </location>
</feature>
<feature type="region of interest" description="Disordered" evidence="2">
    <location>
        <begin position="1"/>
        <end position="275"/>
    </location>
</feature>
<feature type="compositionally biased region" description="Basic and acidic residues" evidence="2">
    <location>
        <begin position="1155"/>
        <end position="1166"/>
    </location>
</feature>
<feature type="region of interest" description="Disordered" evidence="2">
    <location>
        <begin position="904"/>
        <end position="946"/>
    </location>
</feature>
<feature type="compositionally biased region" description="Basic and acidic residues" evidence="2">
    <location>
        <begin position="349"/>
        <end position="364"/>
    </location>
</feature>
<feature type="compositionally biased region" description="Low complexity" evidence="2">
    <location>
        <begin position="101"/>
        <end position="114"/>
    </location>
</feature>
<feature type="compositionally biased region" description="Polar residues" evidence="2">
    <location>
        <begin position="225"/>
        <end position="235"/>
    </location>
</feature>
<evidence type="ECO:0000256" key="1">
    <source>
        <dbReference type="SAM" id="Coils"/>
    </source>
</evidence>
<feature type="compositionally biased region" description="Basic and acidic residues" evidence="2">
    <location>
        <begin position="904"/>
        <end position="921"/>
    </location>
</feature>
<gene>
    <name evidence="3" type="ORF">DBRI1063_LOCUS18283</name>
</gene>
<keyword evidence="1" id="KW-0175">Coiled coil</keyword>
<feature type="region of interest" description="Disordered" evidence="2">
    <location>
        <begin position="1084"/>
        <end position="1195"/>
    </location>
</feature>
<sequence>MSGFGERVPPGALQQKSSSEKSRKTNDRMLHPSGNLLGVTGDQHQSMSLPLKPNRFYPEEDTTNNLFPSQRVGEGHGKPPFGSLSRRLDGENNESTHAETESSGSSGITSRINNTIFSPEKKKVYFSASGASKRKENTDFKQHMNMSESMDIEDENDSGRADEAKRESIPDGSENGESLKDKHEAEKNSGANSRSQGRTRSSSIDERDTHSEEGPSDRGERTSIGAEQNTIATNDKNNRDLQAFGMSSLKESSKDSALTGRLPPMGSGVKEPSGAMATTASFLDALSEEERRVRTRHLPAVEGIRRLHRSEIKKDLALARSMNGIGNLSSSGKSVKGKRGGSSTSAESNSDKKIDLKTEDRRMDIDDEGTGASDEETTSDISGGGGRALNKLSGAGDAVEIGPCSAFLPPKDDVLSMISGGKNASTGENSDNGASADGQVRSHPPHVVQSITAFNPPRPKESIGSKKKHRLIRWERNPQVVEVELSNHRKTVQRVREELHNIERERERVEAIGSHLRVHFTNHLKGLREESIALNQELSSIQVDCVKAAELLTSKTRSRGVGKGSHVMRDVLSVLKTRGTKLAPQPGTGTFPTIGAGRLLKNGRKIQGHSWTLPGDKVSTPLGDAVVLHVFGPSVVDVNAPNPEGISFKSKTINIAAQVKKTSPFSSFMHKTPLSMHPGTAHRHGFGGIAPSILSNQQRPVQNLSTNLFNHNQHHTNRHAMAAPNPPGQGFGSGSKESIMPVPKSSSINAASAQGHQQKDTSVSPSVDKSKGSTKQTKHKLRLLHPRICVRTSFGIAYLSPSDVTSLEDPSTYTDQKLLSRWKKMVESAKKMGSCLESDELPFGTCQTLGISSRMITSSATQSGNINMDVNRARKDGITSMHFDSKEEVTNCADVHSFYEEDSEIRKPADGYSKDLTDAKNGHATGQNNNRNGEKNRQKSKGVAPLGAGMLPTPGIYGGLLAALPLDVLEKNLDQTIMNSGGVLGKPSNPCVPPVFKQWEEQRYNIYQLKGKVLQLRNELHRQRKIRHVNERSYSAGKERSERVEGLLLEMKADLKSLKDRLQDELEELGIDQEKAEDMLGAHWNDQDYDGIEDESYRGKQRPDDSVMSGSGGRQSDDNMEGIIVPGGTENRRGNGEYTYGDSRLVADTSQLNHSSEHSLENDISRKSHKRGRNDGDSSNSLLESGSKSKRSFRR</sequence>
<feature type="compositionally biased region" description="Polar residues" evidence="2">
    <location>
        <begin position="189"/>
        <end position="202"/>
    </location>
</feature>
<feature type="region of interest" description="Disordered" evidence="2">
    <location>
        <begin position="417"/>
        <end position="442"/>
    </location>
</feature>
<organism evidence="3">
    <name type="scientific">Ditylum brightwellii</name>
    <dbReference type="NCBI Taxonomy" id="49249"/>
    <lineage>
        <taxon>Eukaryota</taxon>
        <taxon>Sar</taxon>
        <taxon>Stramenopiles</taxon>
        <taxon>Ochrophyta</taxon>
        <taxon>Bacillariophyta</taxon>
        <taxon>Mediophyceae</taxon>
        <taxon>Lithodesmiophycidae</taxon>
        <taxon>Lithodesmiales</taxon>
        <taxon>Lithodesmiaceae</taxon>
        <taxon>Ditylum</taxon>
    </lineage>
</organism>
<feature type="compositionally biased region" description="Basic and acidic residues" evidence="2">
    <location>
        <begin position="177"/>
        <end position="187"/>
    </location>
</feature>
<feature type="compositionally biased region" description="Low complexity" evidence="2">
    <location>
        <begin position="1177"/>
        <end position="1186"/>
    </location>
</feature>
<reference evidence="3" key="1">
    <citation type="submission" date="2021-01" db="EMBL/GenBank/DDBJ databases">
        <authorList>
            <person name="Corre E."/>
            <person name="Pelletier E."/>
            <person name="Niang G."/>
            <person name="Scheremetjew M."/>
            <person name="Finn R."/>
            <person name="Kale V."/>
            <person name="Holt S."/>
            <person name="Cochrane G."/>
            <person name="Meng A."/>
            <person name="Brown T."/>
            <person name="Cohen L."/>
        </authorList>
    </citation>
    <scope>NUCLEOTIDE SEQUENCE</scope>
    <source>
        <strain evidence="3">Pop2</strain>
    </source>
</reference>
<proteinExistence type="predicted"/>
<feature type="region of interest" description="Disordered" evidence="2">
    <location>
        <begin position="718"/>
        <end position="780"/>
    </location>
</feature>
<feature type="compositionally biased region" description="Basic and acidic residues" evidence="2">
    <location>
        <begin position="203"/>
        <end position="221"/>
    </location>
</feature>
<dbReference type="AlphaFoldDB" id="A0A7S1ZP70"/>
<feature type="region of interest" description="Disordered" evidence="2">
    <location>
        <begin position="323"/>
        <end position="388"/>
    </location>
</feature>
<feature type="compositionally biased region" description="Polar residues" evidence="2">
    <location>
        <begin position="744"/>
        <end position="767"/>
    </location>
</feature>
<feature type="coiled-coil region" evidence="1">
    <location>
        <begin position="1041"/>
        <end position="1079"/>
    </location>
</feature>
<evidence type="ECO:0000313" key="3">
    <source>
        <dbReference type="EMBL" id="CAD9344305.1"/>
    </source>
</evidence>
<protein>
    <submittedName>
        <fullName evidence="3">Uncharacterized protein</fullName>
    </submittedName>
</protein>
<feature type="compositionally biased region" description="Basic and acidic residues" evidence="2">
    <location>
        <begin position="18"/>
        <end position="30"/>
    </location>
</feature>
<feature type="compositionally biased region" description="Basic and acidic residues" evidence="2">
    <location>
        <begin position="133"/>
        <end position="142"/>
    </location>
</feature>
<accession>A0A7S1ZP70</accession>
<feature type="compositionally biased region" description="Acidic residues" evidence="2">
    <location>
        <begin position="365"/>
        <end position="378"/>
    </location>
</feature>
<feature type="compositionally biased region" description="Basic and acidic residues" evidence="2">
    <location>
        <begin position="86"/>
        <end position="100"/>
    </location>
</feature>
<feature type="coiled-coil region" evidence="1">
    <location>
        <begin position="485"/>
        <end position="512"/>
    </location>
</feature>